<organism evidence="1 2">
    <name type="scientific">Mobiluncus curtisii</name>
    <dbReference type="NCBI Taxonomy" id="2051"/>
    <lineage>
        <taxon>Bacteria</taxon>
        <taxon>Bacillati</taxon>
        <taxon>Actinomycetota</taxon>
        <taxon>Actinomycetes</taxon>
        <taxon>Actinomycetales</taxon>
        <taxon>Actinomycetaceae</taxon>
        <taxon>Mobiluncus</taxon>
    </lineage>
</organism>
<proteinExistence type="predicted"/>
<protein>
    <recommendedName>
        <fullName evidence="3">YbjN domain-containing protein</fullName>
    </recommendedName>
</protein>
<evidence type="ECO:0000313" key="1">
    <source>
        <dbReference type="EMBL" id="SQB64786.1"/>
    </source>
</evidence>
<dbReference type="OMA" id="FRTYFMF"/>
<reference evidence="1 2" key="1">
    <citation type="submission" date="2018-06" db="EMBL/GenBank/DDBJ databases">
        <authorList>
            <consortium name="Pathogen Informatics"/>
            <person name="Doyle S."/>
        </authorList>
    </citation>
    <scope>NUCLEOTIDE SEQUENCE [LARGE SCALE GENOMIC DNA]</scope>
    <source>
        <strain evidence="1 2">NCTC11820</strain>
    </source>
</reference>
<accession>A0A2X2YK55</accession>
<dbReference type="RefSeq" id="WP_004007037.1">
    <property type="nucleotide sequence ID" value="NZ_CAMYEK010000010.1"/>
</dbReference>
<dbReference type="EMBL" id="UASJ01000001">
    <property type="protein sequence ID" value="SQB64786.1"/>
    <property type="molecule type" value="Genomic_DNA"/>
</dbReference>
<evidence type="ECO:0000313" key="2">
    <source>
        <dbReference type="Proteomes" id="UP000250245"/>
    </source>
</evidence>
<dbReference type="Pfam" id="PF10722">
    <property type="entry name" value="YbjN"/>
    <property type="match status" value="1"/>
</dbReference>
<evidence type="ECO:0008006" key="3">
    <source>
        <dbReference type="Google" id="ProtNLM"/>
    </source>
</evidence>
<dbReference type="CDD" id="cd17511">
    <property type="entry name" value="YbjN_AmyR-like"/>
    <property type="match status" value="1"/>
</dbReference>
<sequence>MSGDSGNLFDNPFESPFDSVPFSVNRLPNLTRDRVKKVLESHKWSYQVNHDGDVGGAWQNGIYYFQVTGEKDTILCVRGTWRGEPELDDFILINSICNRWNTEYYWPKAYARVTEDREVYVHTELPISWRNGLTDAQLDEQVRCALESSEDFFEQLEQQLPNAMPQPDEDSE</sequence>
<name>A0A2X2YK55_9ACTO</name>
<dbReference type="GeneID" id="55565565"/>
<dbReference type="Proteomes" id="UP000250245">
    <property type="component" value="Unassembled WGS sequence"/>
</dbReference>
<dbReference type="InterPro" id="IPR019660">
    <property type="entry name" value="Put_sensory_transdc_reg_YbjN"/>
</dbReference>
<dbReference type="AlphaFoldDB" id="A0A2X2YK55"/>
<gene>
    <name evidence="1" type="ORF">NCTC11820_01140</name>
</gene>